<evidence type="ECO:0000313" key="5">
    <source>
        <dbReference type="Proteomes" id="UP000694865"/>
    </source>
</evidence>
<dbReference type="InterPro" id="IPR000940">
    <property type="entry name" value="NNMT_TEMT_trans"/>
</dbReference>
<dbReference type="SUPFAM" id="SSF53335">
    <property type="entry name" value="S-adenosyl-L-methionine-dependent methyltransferases"/>
    <property type="match status" value="1"/>
</dbReference>
<comment type="similarity">
    <text evidence="1">Belongs to the class I-like SAM-binding methyltransferase superfamily. NNMT/PNMT/TEMT family.</text>
</comment>
<name>A0ABM0M1F0_SACKO</name>
<protein>
    <submittedName>
        <fullName evidence="6">Nicotinamide N-methyltransferase-like isoform X2</fullName>
    </submittedName>
</protein>
<proteinExistence type="inferred from homology"/>
<dbReference type="PANTHER" id="PTHR10867:SF17">
    <property type="entry name" value="NICOTINAMIDE N-METHYLTRANSFERASE"/>
    <property type="match status" value="1"/>
</dbReference>
<dbReference type="PROSITE" id="PS51681">
    <property type="entry name" value="SAM_MT_NNMT_PNMT_TEMT"/>
    <property type="match status" value="1"/>
</dbReference>
<keyword evidence="4" id="KW-0949">S-adenosyl-L-methionine</keyword>
<evidence type="ECO:0000256" key="4">
    <source>
        <dbReference type="ARBA" id="ARBA00022691"/>
    </source>
</evidence>
<dbReference type="Pfam" id="PF01234">
    <property type="entry name" value="NNMT_PNMT_TEMT"/>
    <property type="match status" value="1"/>
</dbReference>
<keyword evidence="5" id="KW-1185">Reference proteome</keyword>
<dbReference type="RefSeq" id="XP_006813841.1">
    <property type="nucleotide sequence ID" value="XM_006813778.1"/>
</dbReference>
<accession>A0ABM0M1F0</accession>
<evidence type="ECO:0000256" key="2">
    <source>
        <dbReference type="ARBA" id="ARBA00022603"/>
    </source>
</evidence>
<dbReference type="NCBIfam" id="NF041360">
    <property type="entry name" value="GntF_guanitoxin"/>
    <property type="match status" value="1"/>
</dbReference>
<evidence type="ECO:0000256" key="1">
    <source>
        <dbReference type="ARBA" id="ARBA00007996"/>
    </source>
</evidence>
<dbReference type="Proteomes" id="UP000694865">
    <property type="component" value="Unplaced"/>
</dbReference>
<dbReference type="Gene3D" id="3.40.50.150">
    <property type="entry name" value="Vaccinia Virus protein VP39"/>
    <property type="match status" value="1"/>
</dbReference>
<keyword evidence="2" id="KW-0489">Methyltransferase</keyword>
<organism evidence="5 6">
    <name type="scientific">Saccoglossus kowalevskii</name>
    <name type="common">Acorn worm</name>
    <dbReference type="NCBI Taxonomy" id="10224"/>
    <lineage>
        <taxon>Eukaryota</taxon>
        <taxon>Metazoa</taxon>
        <taxon>Hemichordata</taxon>
        <taxon>Enteropneusta</taxon>
        <taxon>Harrimaniidae</taxon>
        <taxon>Saccoglossus</taxon>
    </lineage>
</organism>
<sequence>MSSPATLDCNDDTTVFGLDTYLKHYYPDLDKSTSESLVNIFLLDSLHDIFNSVVGVSGNRLIDIGAGPCVYQFISACTKFNEIVATDLSKENQDAIQRWVNENADAFEWSQYVKYVCELEGHQNTVDREKEMRKAIQNVTYCDFSKKYPVGSSDSPLYDCVLTGFCIECIVNSQQQWVQYLNNASNLLKSGGWFVQLCMPADFYMIGDARMSCFKVDEEFVLKALKEAGFVVVKSYLTKHTSTRSYMNYEFTMVVLARKL</sequence>
<keyword evidence="3" id="KW-0808">Transferase</keyword>
<evidence type="ECO:0000256" key="3">
    <source>
        <dbReference type="ARBA" id="ARBA00022679"/>
    </source>
</evidence>
<evidence type="ECO:0000313" key="6">
    <source>
        <dbReference type="RefSeq" id="XP_006813841.1"/>
    </source>
</evidence>
<gene>
    <name evidence="6" type="primary">LOC100372362</name>
</gene>
<dbReference type="InterPro" id="IPR053384">
    <property type="entry name" value="SAM-dep_methyltransferase"/>
</dbReference>
<dbReference type="PANTHER" id="PTHR10867">
    <property type="entry name" value="NNMT/PNMT/TEMT FAMILY MEMBER"/>
    <property type="match status" value="1"/>
</dbReference>
<dbReference type="InterPro" id="IPR029063">
    <property type="entry name" value="SAM-dependent_MTases_sf"/>
</dbReference>
<reference evidence="6" key="1">
    <citation type="submission" date="2025-08" db="UniProtKB">
        <authorList>
            <consortium name="RefSeq"/>
        </authorList>
    </citation>
    <scope>IDENTIFICATION</scope>
    <source>
        <tissue evidence="6">Testes</tissue>
    </source>
</reference>
<dbReference type="GeneID" id="100372362"/>